<keyword evidence="5" id="KW-0926">Vacuole</keyword>
<keyword evidence="7" id="KW-0325">Glycoprotein</keyword>
<comment type="caution">
    <text evidence="11">The sequence shown here is derived from an EMBL/GenBank/DDBJ whole genome shotgun (WGS) entry which is preliminary data.</text>
</comment>
<keyword evidence="11" id="KW-0378">Hydrolase</keyword>
<feature type="transmembrane region" description="Helical" evidence="9">
    <location>
        <begin position="511"/>
        <end position="534"/>
    </location>
</feature>
<dbReference type="Proteomes" id="UP000638263">
    <property type="component" value="Unassembled WGS sequence"/>
</dbReference>
<dbReference type="GO" id="GO:0004177">
    <property type="term" value="F:aminopeptidase activity"/>
    <property type="evidence" value="ECO:0007669"/>
    <property type="project" value="UniProtKB-KW"/>
</dbReference>
<dbReference type="PANTHER" id="PTHR12147">
    <property type="entry name" value="METALLOPEPTIDASE M28 FAMILY MEMBER"/>
    <property type="match status" value="1"/>
</dbReference>
<dbReference type="Pfam" id="PF04389">
    <property type="entry name" value="Peptidase_M28"/>
    <property type="match status" value="1"/>
</dbReference>
<evidence type="ECO:0000313" key="11">
    <source>
        <dbReference type="EMBL" id="GGL31776.1"/>
    </source>
</evidence>
<evidence type="ECO:0000256" key="5">
    <source>
        <dbReference type="ARBA" id="ARBA00022554"/>
    </source>
</evidence>
<name>A0A917VXJ6_9NOCA</name>
<feature type="domain" description="Peptidase M28" evidence="10">
    <location>
        <begin position="112"/>
        <end position="298"/>
    </location>
</feature>
<evidence type="ECO:0000256" key="8">
    <source>
        <dbReference type="ARBA" id="ARBA00031512"/>
    </source>
</evidence>
<dbReference type="RefSeq" id="WP_063916411.1">
    <property type="nucleotide sequence ID" value="NZ_BMMH01000013.1"/>
</dbReference>
<feature type="transmembrane region" description="Helical" evidence="9">
    <location>
        <begin position="404"/>
        <end position="425"/>
    </location>
</feature>
<feature type="transmembrane region" description="Helical" evidence="9">
    <location>
        <begin position="363"/>
        <end position="384"/>
    </location>
</feature>
<protein>
    <recommendedName>
        <fullName evidence="4">Vacuolar membrane protease</fullName>
    </recommendedName>
    <alternativeName>
        <fullName evidence="8">FXNA-related family protease 1</fullName>
    </alternativeName>
</protein>
<evidence type="ECO:0000256" key="1">
    <source>
        <dbReference type="ARBA" id="ARBA00003273"/>
    </source>
</evidence>
<proteinExistence type="inferred from homology"/>
<dbReference type="EMBL" id="BMMH01000013">
    <property type="protein sequence ID" value="GGL31776.1"/>
    <property type="molecule type" value="Genomic_DNA"/>
</dbReference>
<accession>A0A917VXJ6</accession>
<keyword evidence="11" id="KW-0645">Protease</keyword>
<organism evidence="11 12">
    <name type="scientific">Nocardia jinanensis</name>
    <dbReference type="NCBI Taxonomy" id="382504"/>
    <lineage>
        <taxon>Bacteria</taxon>
        <taxon>Bacillati</taxon>
        <taxon>Actinomycetota</taxon>
        <taxon>Actinomycetes</taxon>
        <taxon>Mycobacteriales</taxon>
        <taxon>Nocardiaceae</taxon>
        <taxon>Nocardia</taxon>
    </lineage>
</organism>
<comment type="function">
    <text evidence="1">May be involved in vacuolar sorting and osmoregulation.</text>
</comment>
<dbReference type="AlphaFoldDB" id="A0A917VXJ6"/>
<dbReference type="GO" id="GO:0008235">
    <property type="term" value="F:metalloexopeptidase activity"/>
    <property type="evidence" value="ECO:0007669"/>
    <property type="project" value="InterPro"/>
</dbReference>
<keyword evidence="6 9" id="KW-1133">Transmembrane helix</keyword>
<dbReference type="InterPro" id="IPR045175">
    <property type="entry name" value="M28_fam"/>
</dbReference>
<feature type="transmembrane region" description="Helical" evidence="9">
    <location>
        <begin position="332"/>
        <end position="351"/>
    </location>
</feature>
<reference evidence="11" key="2">
    <citation type="submission" date="2020-09" db="EMBL/GenBank/DDBJ databases">
        <authorList>
            <person name="Sun Q."/>
            <person name="Zhou Y."/>
        </authorList>
    </citation>
    <scope>NUCLEOTIDE SEQUENCE</scope>
    <source>
        <strain evidence="11">CGMCC 4.3508</strain>
    </source>
</reference>
<evidence type="ECO:0000313" key="12">
    <source>
        <dbReference type="Proteomes" id="UP000638263"/>
    </source>
</evidence>
<evidence type="ECO:0000256" key="7">
    <source>
        <dbReference type="ARBA" id="ARBA00023180"/>
    </source>
</evidence>
<dbReference type="GO" id="GO:0005774">
    <property type="term" value="C:vacuolar membrane"/>
    <property type="evidence" value="ECO:0007669"/>
    <property type="project" value="UniProtKB-SubCell"/>
</dbReference>
<dbReference type="PANTHER" id="PTHR12147:SF58">
    <property type="entry name" value="VACUOLAR MEMBRANE PROTEASE"/>
    <property type="match status" value="1"/>
</dbReference>
<keyword evidence="12" id="KW-1185">Reference proteome</keyword>
<feature type="transmembrane region" description="Helical" evidence="9">
    <location>
        <begin position="432"/>
        <end position="454"/>
    </location>
</feature>
<dbReference type="GO" id="GO:0006508">
    <property type="term" value="P:proteolysis"/>
    <property type="evidence" value="ECO:0007669"/>
    <property type="project" value="InterPro"/>
</dbReference>
<feature type="transmembrane region" description="Helical" evidence="9">
    <location>
        <begin position="486"/>
        <end position="505"/>
    </location>
</feature>
<evidence type="ECO:0000256" key="3">
    <source>
        <dbReference type="ARBA" id="ARBA00010918"/>
    </source>
</evidence>
<dbReference type="SUPFAM" id="SSF53187">
    <property type="entry name" value="Zn-dependent exopeptidases"/>
    <property type="match status" value="1"/>
</dbReference>
<evidence type="ECO:0000256" key="9">
    <source>
        <dbReference type="SAM" id="Phobius"/>
    </source>
</evidence>
<feature type="transmembrane region" description="Helical" evidence="9">
    <location>
        <begin position="546"/>
        <end position="569"/>
    </location>
</feature>
<dbReference type="InterPro" id="IPR007484">
    <property type="entry name" value="Peptidase_M28"/>
</dbReference>
<sequence>MIARLIESPHRVVAGLIALFVLMAAAAVTVVAEGRGPQPVPASVADRFSAERAMTHLNRFATEPRPLGSPASDRAREYITGRLESAGFSVRTQRGVGARASEGVATFGRIDNVIATLPGRDSTGTVLLVAHYDSAATGPGASDDGAAVAAMLEVGAMIAGQGGLRNDLVLLFTDGEEDGLLGADAFTRYHPPAGGVVLNWEARGVSGPSLMFETSVDNAALVSLFADAVPHPRGDSSLVEVYRAMPNSTDFTALAEAGFTGLNFAYIENPSYYHTAGDTIANLDPDSLQHHGENMLHLARALGDSDLAETRSDHDATYFRLAGVMITYSNALVLPISLLAVSMVVAVAIVVRRRGAAGFRQILPAAVAVAVPLGASALLGQALWRALVWLRPAYEQMGGLLHRPLAYQCALVALAAVSVLGWYPLVRGRLGAVAPAVGAWVWPAVLGVVCAVVAPGMSFLFALPALCAALGALVALLPVRWSLWPVTVFTVASLPAAALLAPLVGNLADGVGLASGGAAAAGAALFGLMVLPLIELVLPAITARRRVAVAVPVTAVVATISLIGAGTVVDTFDAQHPGRAHLAYVLNADTGEASWVSSDPEPADWSREFLRNTDDSRLSPGYARGTRWTGPAEPMALPGPTIEARHRDGDTVTMRVRSPRAATSLVLRIDHRIDRVVAAVPGAAPVELAVTGVRADTWPGEIRFRDLPAGGIDITVRTPGADRIRVTAIDETHDLAAAPGFRPRPDDTVASIRDDGELIAVTSTFEL</sequence>
<evidence type="ECO:0000256" key="4">
    <source>
        <dbReference type="ARBA" id="ARBA00017435"/>
    </source>
</evidence>
<feature type="transmembrane region" description="Helical" evidence="9">
    <location>
        <begin position="460"/>
        <end position="479"/>
    </location>
</feature>
<keyword evidence="11" id="KW-0031">Aminopeptidase</keyword>
<comment type="similarity">
    <text evidence="3">Belongs to the peptidase M28 family.</text>
</comment>
<keyword evidence="9" id="KW-0472">Membrane</keyword>
<evidence type="ECO:0000259" key="10">
    <source>
        <dbReference type="Pfam" id="PF04389"/>
    </source>
</evidence>
<comment type="subcellular location">
    <subcellularLocation>
        <location evidence="2">Vacuole membrane</location>
        <topology evidence="2">Multi-pass membrane protein</topology>
    </subcellularLocation>
</comment>
<gene>
    <name evidence="11" type="ORF">GCM10011588_53090</name>
</gene>
<evidence type="ECO:0000256" key="6">
    <source>
        <dbReference type="ARBA" id="ARBA00022989"/>
    </source>
</evidence>
<keyword evidence="9" id="KW-0812">Transmembrane</keyword>
<dbReference type="Gene3D" id="3.40.630.10">
    <property type="entry name" value="Zn peptidases"/>
    <property type="match status" value="1"/>
</dbReference>
<reference evidence="11" key="1">
    <citation type="journal article" date="2014" name="Int. J. Syst. Evol. Microbiol.">
        <title>Complete genome sequence of Corynebacterium casei LMG S-19264T (=DSM 44701T), isolated from a smear-ripened cheese.</title>
        <authorList>
            <consortium name="US DOE Joint Genome Institute (JGI-PGF)"/>
            <person name="Walter F."/>
            <person name="Albersmeier A."/>
            <person name="Kalinowski J."/>
            <person name="Ruckert C."/>
        </authorList>
    </citation>
    <scope>NUCLEOTIDE SEQUENCE</scope>
    <source>
        <strain evidence="11">CGMCC 4.3508</strain>
    </source>
</reference>
<evidence type="ECO:0000256" key="2">
    <source>
        <dbReference type="ARBA" id="ARBA00004128"/>
    </source>
</evidence>